<feature type="signal peptide" evidence="2">
    <location>
        <begin position="1"/>
        <end position="18"/>
    </location>
</feature>
<dbReference type="AlphaFoldDB" id="A0A6M0IES0"/>
<dbReference type="InterPro" id="IPR011250">
    <property type="entry name" value="OMP/PagP_B-barrel"/>
</dbReference>
<dbReference type="SUPFAM" id="SSF56925">
    <property type="entry name" value="OMPA-like"/>
    <property type="match status" value="1"/>
</dbReference>
<proteinExistence type="predicted"/>
<dbReference type="EMBL" id="JAAGNZ010000001">
    <property type="protein sequence ID" value="NEU66272.1"/>
    <property type="molecule type" value="Genomic_DNA"/>
</dbReference>
<dbReference type="Pfam" id="PF13505">
    <property type="entry name" value="OMP_b-brl"/>
    <property type="match status" value="1"/>
</dbReference>
<evidence type="ECO:0000256" key="2">
    <source>
        <dbReference type="SAM" id="SignalP"/>
    </source>
</evidence>
<keyword evidence="1 2" id="KW-0732">Signal</keyword>
<name>A0A6M0IES0_9BACT</name>
<dbReference type="Proteomes" id="UP000477386">
    <property type="component" value="Unassembled WGS sequence"/>
</dbReference>
<organism evidence="4 5">
    <name type="scientific">Spirosoma agri</name>
    <dbReference type="NCBI Taxonomy" id="1987381"/>
    <lineage>
        <taxon>Bacteria</taxon>
        <taxon>Pseudomonadati</taxon>
        <taxon>Bacteroidota</taxon>
        <taxon>Cytophagia</taxon>
        <taxon>Cytophagales</taxon>
        <taxon>Cytophagaceae</taxon>
        <taxon>Spirosoma</taxon>
    </lineage>
</organism>
<dbReference type="Gene3D" id="2.40.160.20">
    <property type="match status" value="1"/>
</dbReference>
<feature type="chain" id="PRO_5026889583" evidence="2">
    <location>
        <begin position="19"/>
        <end position="207"/>
    </location>
</feature>
<feature type="domain" description="Outer membrane protein beta-barrel" evidence="3">
    <location>
        <begin position="7"/>
        <end position="185"/>
    </location>
</feature>
<dbReference type="InterPro" id="IPR027385">
    <property type="entry name" value="Beta-barrel_OMP"/>
</dbReference>
<reference evidence="4 5" key="1">
    <citation type="submission" date="2020-02" db="EMBL/GenBank/DDBJ databases">
        <title>Draft genome sequence of two Spirosoma agri KCTC 52727 and Spirosoma terrae KCTC 52035.</title>
        <authorList>
            <person name="Rojas J."/>
            <person name="Ambika Manirajan B."/>
            <person name="Ratering S."/>
            <person name="Suarez C."/>
            <person name="Schnell S."/>
        </authorList>
    </citation>
    <scope>NUCLEOTIDE SEQUENCE [LARGE SCALE GENOMIC DNA]</scope>
    <source>
        <strain evidence="4 5">KCTC 52727</strain>
    </source>
</reference>
<sequence length="207" mass="22228">MKTIVTSLLLLLISGVLATAQTEKGRWNVGVSVGNFSYQDNKNADTKTFTGNLSPSVGYFVANNLLIGTGVPLSLSTSKQGNNPYVSKYASTSVGLSPFVRYFFGAAKLKPYVGLSYSHSFVRNTYNSSAFSTDFSSDGYSIALVPTLGVAYFINQTIAIYAGLNYNILSSKIGYLSFANNNPTVTDIKSDSRSASLSIGFQIFFGK</sequence>
<evidence type="ECO:0000313" key="5">
    <source>
        <dbReference type="Proteomes" id="UP000477386"/>
    </source>
</evidence>
<evidence type="ECO:0000259" key="3">
    <source>
        <dbReference type="Pfam" id="PF13505"/>
    </source>
</evidence>
<gene>
    <name evidence="4" type="ORF">GK091_05210</name>
</gene>
<comment type="caution">
    <text evidence="4">The sequence shown here is derived from an EMBL/GenBank/DDBJ whole genome shotgun (WGS) entry which is preliminary data.</text>
</comment>
<evidence type="ECO:0000256" key="1">
    <source>
        <dbReference type="ARBA" id="ARBA00022729"/>
    </source>
</evidence>
<dbReference type="RefSeq" id="WP_164035544.1">
    <property type="nucleotide sequence ID" value="NZ_JAAGNZ010000001.1"/>
</dbReference>
<accession>A0A6M0IES0</accession>
<evidence type="ECO:0000313" key="4">
    <source>
        <dbReference type="EMBL" id="NEU66272.1"/>
    </source>
</evidence>
<keyword evidence="5" id="KW-1185">Reference proteome</keyword>
<protein>
    <submittedName>
        <fullName evidence="4">Porin family protein</fullName>
    </submittedName>
</protein>